<evidence type="ECO:0000313" key="1">
    <source>
        <dbReference type="EMBL" id="OBQ39109.1"/>
    </source>
</evidence>
<dbReference type="EMBL" id="LJOW01000206">
    <property type="protein sequence ID" value="OBQ39109.1"/>
    <property type="molecule type" value="Genomic_DNA"/>
</dbReference>
<accession>A0A1B7WPR3</accession>
<evidence type="ECO:0000313" key="2">
    <source>
        <dbReference type="Proteomes" id="UP000092093"/>
    </source>
</evidence>
<dbReference type="AlphaFoldDB" id="A0A1B7WPR3"/>
<protein>
    <submittedName>
        <fullName evidence="1">Uncharacterized protein</fullName>
    </submittedName>
</protein>
<proteinExistence type="predicted"/>
<sequence length="87" mass="10627">MYHILDIDYPKILPHIPSKIMNNYSHCPRTYLLQKSANNNQTKEQGLCDFCWNEYCFCWSEYCLNEWYELQIKHDNLKSKHHTKDKN</sequence>
<dbReference type="Proteomes" id="UP000092093">
    <property type="component" value="Unassembled WGS sequence"/>
</dbReference>
<gene>
    <name evidence="1" type="ORF">AN484_23620</name>
</gene>
<reference evidence="1 2" key="1">
    <citation type="submission" date="2015-09" db="EMBL/GenBank/DDBJ databases">
        <title>Aphanizomenon flos-aquae WA102.</title>
        <authorList>
            <person name="Driscoll C."/>
        </authorList>
    </citation>
    <scope>NUCLEOTIDE SEQUENCE [LARGE SCALE GENOMIC DNA]</scope>
    <source>
        <strain evidence="1">WA102</strain>
    </source>
</reference>
<name>A0A1B7WPR3_APHFL</name>
<comment type="caution">
    <text evidence="1">The sequence shown here is derived from an EMBL/GenBank/DDBJ whole genome shotgun (WGS) entry which is preliminary data.</text>
</comment>
<organism evidence="1 2">
    <name type="scientific">Aphanizomenon flos-aquae WA102</name>
    <dbReference type="NCBI Taxonomy" id="1710896"/>
    <lineage>
        <taxon>Bacteria</taxon>
        <taxon>Bacillati</taxon>
        <taxon>Cyanobacteriota</taxon>
        <taxon>Cyanophyceae</taxon>
        <taxon>Nostocales</taxon>
        <taxon>Aphanizomenonaceae</taxon>
        <taxon>Aphanizomenon</taxon>
    </lineage>
</organism>